<evidence type="ECO:0000313" key="21">
    <source>
        <dbReference type="EMBL" id="KAH9291141.1"/>
    </source>
</evidence>
<dbReference type="InterPro" id="IPR044600">
    <property type="entry name" value="ATL1/ATL16-like"/>
</dbReference>
<keyword evidence="14" id="KW-0804">Transcription</keyword>
<dbReference type="FunFam" id="3.30.40.10:FF:000187">
    <property type="entry name" value="E3 ubiquitin-protein ligase ATL6"/>
    <property type="match status" value="1"/>
</dbReference>
<comment type="pathway">
    <text evidence="3">Protein modification; protein ubiquitination.</text>
</comment>
<dbReference type="GO" id="GO:0016020">
    <property type="term" value="C:membrane"/>
    <property type="evidence" value="ECO:0007669"/>
    <property type="project" value="UniProtKB-SubCell"/>
</dbReference>
<dbReference type="EC" id="2.3.2.27" evidence="4"/>
<organism evidence="21 22">
    <name type="scientific">Taxus chinensis</name>
    <name type="common">Chinese yew</name>
    <name type="synonym">Taxus wallichiana var. chinensis</name>
    <dbReference type="NCBI Taxonomy" id="29808"/>
    <lineage>
        <taxon>Eukaryota</taxon>
        <taxon>Viridiplantae</taxon>
        <taxon>Streptophyta</taxon>
        <taxon>Embryophyta</taxon>
        <taxon>Tracheophyta</taxon>
        <taxon>Spermatophyta</taxon>
        <taxon>Pinopsida</taxon>
        <taxon>Pinidae</taxon>
        <taxon>Conifers II</taxon>
        <taxon>Cupressales</taxon>
        <taxon>Taxaceae</taxon>
        <taxon>Taxus</taxon>
    </lineage>
</organism>
<dbReference type="PROSITE" id="PS50089">
    <property type="entry name" value="ZF_RING_2"/>
    <property type="match status" value="1"/>
</dbReference>
<evidence type="ECO:0000256" key="12">
    <source>
        <dbReference type="ARBA" id="ARBA00023015"/>
    </source>
</evidence>
<evidence type="ECO:0000256" key="9">
    <source>
        <dbReference type="ARBA" id="ARBA00022786"/>
    </source>
</evidence>
<evidence type="ECO:0000256" key="17">
    <source>
        <dbReference type="SAM" id="MobiDB-lite"/>
    </source>
</evidence>
<evidence type="ECO:0000256" key="13">
    <source>
        <dbReference type="ARBA" id="ARBA00023136"/>
    </source>
</evidence>
<evidence type="ECO:0000256" key="1">
    <source>
        <dbReference type="ARBA" id="ARBA00000900"/>
    </source>
</evidence>
<dbReference type="AlphaFoldDB" id="A0AA38BYY1"/>
<name>A0AA38BYY1_TAXCH</name>
<gene>
    <name evidence="21" type="ORF">KI387_043668</name>
</gene>
<dbReference type="GO" id="GO:0016567">
    <property type="term" value="P:protein ubiquitination"/>
    <property type="evidence" value="ECO:0007669"/>
    <property type="project" value="InterPro"/>
</dbReference>
<keyword evidence="10" id="KW-0862">Zinc</keyword>
<reference evidence="21 22" key="1">
    <citation type="journal article" date="2021" name="Nat. Plants">
        <title>The Taxus genome provides insights into paclitaxel biosynthesis.</title>
        <authorList>
            <person name="Xiong X."/>
            <person name="Gou J."/>
            <person name="Liao Q."/>
            <person name="Li Y."/>
            <person name="Zhou Q."/>
            <person name="Bi G."/>
            <person name="Li C."/>
            <person name="Du R."/>
            <person name="Wang X."/>
            <person name="Sun T."/>
            <person name="Guo L."/>
            <person name="Liang H."/>
            <person name="Lu P."/>
            <person name="Wu Y."/>
            <person name="Zhang Z."/>
            <person name="Ro D.K."/>
            <person name="Shang Y."/>
            <person name="Huang S."/>
            <person name="Yan J."/>
        </authorList>
    </citation>
    <scope>NUCLEOTIDE SEQUENCE [LARGE SCALE GENOMIC DNA]</scope>
    <source>
        <strain evidence="21">Ta-2019</strain>
    </source>
</reference>
<evidence type="ECO:0000256" key="6">
    <source>
        <dbReference type="ARBA" id="ARBA00022692"/>
    </source>
</evidence>
<comment type="caution">
    <text evidence="21">The sequence shown here is derived from an EMBL/GenBank/DDBJ whole genome shotgun (WGS) entry which is preliminary data.</text>
</comment>
<dbReference type="InterPro" id="IPR036638">
    <property type="entry name" value="HLH_DNA-bd_sf"/>
</dbReference>
<feature type="transmembrane region" description="Helical" evidence="18">
    <location>
        <begin position="247"/>
        <end position="271"/>
    </location>
</feature>
<dbReference type="Pfam" id="PF13639">
    <property type="entry name" value="zf-RING_2"/>
    <property type="match status" value="1"/>
</dbReference>
<dbReference type="GO" id="GO:0008270">
    <property type="term" value="F:zinc ion binding"/>
    <property type="evidence" value="ECO:0007669"/>
    <property type="project" value="UniProtKB-KW"/>
</dbReference>
<comment type="catalytic activity">
    <reaction evidence="1">
        <text>S-ubiquitinyl-[E2 ubiquitin-conjugating enzyme]-L-cysteine + [acceptor protein]-L-lysine = [E2 ubiquitin-conjugating enzyme]-L-cysteine + N(6)-ubiquitinyl-[acceptor protein]-L-lysine.</text>
        <dbReference type="EC" id="2.3.2.27"/>
    </reaction>
</comment>
<keyword evidence="13 18" id="KW-0472">Membrane</keyword>
<dbReference type="PROSITE" id="PS50888">
    <property type="entry name" value="BHLH"/>
    <property type="match status" value="1"/>
</dbReference>
<evidence type="ECO:0000256" key="7">
    <source>
        <dbReference type="ARBA" id="ARBA00022723"/>
    </source>
</evidence>
<proteinExistence type="predicted"/>
<dbReference type="PANTHER" id="PTHR46913:SF21">
    <property type="entry name" value="RING-TYPE E3 UBIQUITIN TRANSFERASE"/>
    <property type="match status" value="1"/>
</dbReference>
<dbReference type="Gene3D" id="4.10.280.10">
    <property type="entry name" value="Helix-loop-helix DNA-binding domain"/>
    <property type="match status" value="1"/>
</dbReference>
<feature type="region of interest" description="Disordered" evidence="17">
    <location>
        <begin position="442"/>
        <end position="471"/>
    </location>
</feature>
<keyword evidence="12" id="KW-0805">Transcription regulation</keyword>
<keyword evidence="9" id="KW-0833">Ubl conjugation pathway</keyword>
<evidence type="ECO:0000256" key="8">
    <source>
        <dbReference type="ARBA" id="ARBA00022771"/>
    </source>
</evidence>
<evidence type="ECO:0000256" key="10">
    <source>
        <dbReference type="ARBA" id="ARBA00022833"/>
    </source>
</evidence>
<keyword evidence="8 15" id="KW-0863">Zinc-finger</keyword>
<dbReference type="EMBL" id="JAHRHJ020003809">
    <property type="protein sequence ID" value="KAH9291141.1"/>
    <property type="molecule type" value="Genomic_DNA"/>
</dbReference>
<dbReference type="PANTHER" id="PTHR46913">
    <property type="entry name" value="RING-H2 FINGER PROTEIN ATL16"/>
    <property type="match status" value="1"/>
</dbReference>
<evidence type="ECO:0000259" key="20">
    <source>
        <dbReference type="PROSITE" id="PS50888"/>
    </source>
</evidence>
<protein>
    <recommendedName>
        <fullName evidence="4">RING-type E3 ubiquitin transferase</fullName>
        <ecNumber evidence="4">2.3.2.27</ecNumber>
    </recommendedName>
</protein>
<evidence type="ECO:0000256" key="15">
    <source>
        <dbReference type="PROSITE-ProRule" id="PRU00175"/>
    </source>
</evidence>
<dbReference type="SMART" id="SM00353">
    <property type="entry name" value="HLH"/>
    <property type="match status" value="1"/>
</dbReference>
<keyword evidence="22" id="KW-1185">Reference proteome</keyword>
<evidence type="ECO:0000313" key="22">
    <source>
        <dbReference type="Proteomes" id="UP000824469"/>
    </source>
</evidence>
<evidence type="ECO:0000256" key="3">
    <source>
        <dbReference type="ARBA" id="ARBA00004906"/>
    </source>
</evidence>
<feature type="domain" description="BHLH" evidence="20">
    <location>
        <begin position="66"/>
        <end position="117"/>
    </location>
</feature>
<evidence type="ECO:0000256" key="2">
    <source>
        <dbReference type="ARBA" id="ARBA00004167"/>
    </source>
</evidence>
<evidence type="ECO:0000256" key="11">
    <source>
        <dbReference type="ARBA" id="ARBA00022989"/>
    </source>
</evidence>
<dbReference type="InterPro" id="IPR013083">
    <property type="entry name" value="Znf_RING/FYVE/PHD"/>
</dbReference>
<dbReference type="Gene3D" id="3.30.40.10">
    <property type="entry name" value="Zinc/RING finger domain, C3HC4 (zinc finger)"/>
    <property type="match status" value="1"/>
</dbReference>
<evidence type="ECO:0000256" key="14">
    <source>
        <dbReference type="ARBA" id="ARBA00023163"/>
    </source>
</evidence>
<dbReference type="InterPro" id="IPR011598">
    <property type="entry name" value="bHLH_dom"/>
</dbReference>
<accession>A0AA38BYY1</accession>
<dbReference type="GO" id="GO:0061630">
    <property type="term" value="F:ubiquitin protein ligase activity"/>
    <property type="evidence" value="ECO:0007669"/>
    <property type="project" value="UniProtKB-EC"/>
</dbReference>
<keyword evidence="7" id="KW-0479">Metal-binding</keyword>
<dbReference type="Proteomes" id="UP000824469">
    <property type="component" value="Unassembled WGS sequence"/>
</dbReference>
<dbReference type="GO" id="GO:0046983">
    <property type="term" value="F:protein dimerization activity"/>
    <property type="evidence" value="ECO:0007669"/>
    <property type="project" value="InterPro"/>
</dbReference>
<comment type="subcellular location">
    <subcellularLocation>
        <location evidence="2">Membrane</location>
        <topology evidence="2">Single-pass membrane protein</topology>
    </subcellularLocation>
</comment>
<keyword evidence="11 18" id="KW-1133">Transmembrane helix</keyword>
<keyword evidence="6 18" id="KW-0812">Transmembrane</keyword>
<feature type="coiled-coil region" evidence="16">
    <location>
        <begin position="107"/>
        <end position="134"/>
    </location>
</feature>
<evidence type="ECO:0000256" key="5">
    <source>
        <dbReference type="ARBA" id="ARBA00022679"/>
    </source>
</evidence>
<dbReference type="SUPFAM" id="SSF47459">
    <property type="entry name" value="HLH, helix-loop-helix DNA-binding domain"/>
    <property type="match status" value="1"/>
</dbReference>
<evidence type="ECO:0000256" key="16">
    <source>
        <dbReference type="SAM" id="Coils"/>
    </source>
</evidence>
<evidence type="ECO:0000256" key="18">
    <source>
        <dbReference type="SAM" id="Phobius"/>
    </source>
</evidence>
<dbReference type="InterPro" id="IPR001841">
    <property type="entry name" value="Znf_RING"/>
</dbReference>
<feature type="domain" description="RING-type" evidence="19">
    <location>
        <begin position="326"/>
        <end position="368"/>
    </location>
</feature>
<evidence type="ECO:0000259" key="19">
    <source>
        <dbReference type="PROSITE" id="PS50089"/>
    </source>
</evidence>
<dbReference type="SMART" id="SM00184">
    <property type="entry name" value="RING"/>
    <property type="match status" value="1"/>
</dbReference>
<keyword evidence="5" id="KW-0808">Transferase</keyword>
<dbReference type="Pfam" id="PF00010">
    <property type="entry name" value="HLH"/>
    <property type="match status" value="1"/>
</dbReference>
<keyword evidence="16" id="KW-0175">Coiled coil</keyword>
<dbReference type="SUPFAM" id="SSF57850">
    <property type="entry name" value="RING/U-box"/>
    <property type="match status" value="1"/>
</dbReference>
<sequence length="471" mass="52620">MSAHGGSEDLYAVLSAHYPYLLNSTPKEKQQVVSKKRSWDSAIIPSMQLELELDNQYPASLNTICSEREIHIWSERSRRKKMSYMLNTLLSLLPAHGHLKVDKLRVIEEAINYIKILQGTLKDLQARKSETEASLKASSFSVMQSKESHQVCDVQIPLSLTMAPTSSLKILGSNVVGNHAFTTIWATQQTGFLPKLIFILDINQLEIVDCTINTDGCSTFYTLHVMHLAMVPSISVSGNYKVLLHRAVIVVPCTVALFILGLHIYVQYFWLPRRLRGSFRRRDLEFAGGEDPTMLHTVGLEKWVIETLPVFVFRAENDKDKEGLECAICLCEFEEKEMARLLPKCRHSFHIDCIDIWFGSHSTCPLCRTSARPEVDGGSVAVLLVGEDSGEEHVSIVAVLVVEEESGEEQVSIAVDGDLCHLSSNLGEGVCLERSVVDIPARRSDGFSSPRDQQQQQGRSVLQSPDPECSH</sequence>
<feature type="compositionally biased region" description="Polar residues" evidence="17">
    <location>
        <begin position="446"/>
        <end position="463"/>
    </location>
</feature>
<evidence type="ECO:0000256" key="4">
    <source>
        <dbReference type="ARBA" id="ARBA00012483"/>
    </source>
</evidence>
<dbReference type="CDD" id="cd16461">
    <property type="entry name" value="RING-H2_EL5-like"/>
    <property type="match status" value="1"/>
</dbReference>